<protein>
    <submittedName>
        <fullName evidence="1">Uncharacterized protein</fullName>
    </submittedName>
</protein>
<accession>K1PVP4</accession>
<sequence>MSTRTTCRICSKVFPNRKTLFIYQKVDHQTGSGEVGDFPWEATGEPAPWDGDESLKSAYMADKKSILSKGETGLVKKAINYPADNLITTTDIVRKVEVIARGEKWLFA</sequence>
<proteinExistence type="predicted"/>
<reference evidence="1" key="1">
    <citation type="journal article" date="2012" name="Nature">
        <title>The oyster genome reveals stress adaptation and complexity of shell formation.</title>
        <authorList>
            <person name="Zhang G."/>
            <person name="Fang X."/>
            <person name="Guo X."/>
            <person name="Li L."/>
            <person name="Luo R."/>
            <person name="Xu F."/>
            <person name="Yang P."/>
            <person name="Zhang L."/>
            <person name="Wang X."/>
            <person name="Qi H."/>
            <person name="Xiong Z."/>
            <person name="Que H."/>
            <person name="Xie Y."/>
            <person name="Holland P.W."/>
            <person name="Paps J."/>
            <person name="Zhu Y."/>
            <person name="Wu F."/>
            <person name="Chen Y."/>
            <person name="Wang J."/>
            <person name="Peng C."/>
            <person name="Meng J."/>
            <person name="Yang L."/>
            <person name="Liu J."/>
            <person name="Wen B."/>
            <person name="Zhang N."/>
            <person name="Huang Z."/>
            <person name="Zhu Q."/>
            <person name="Feng Y."/>
            <person name="Mount A."/>
            <person name="Hedgecock D."/>
            <person name="Xu Z."/>
            <person name="Liu Y."/>
            <person name="Domazet-Loso T."/>
            <person name="Du Y."/>
            <person name="Sun X."/>
            <person name="Zhang S."/>
            <person name="Liu B."/>
            <person name="Cheng P."/>
            <person name="Jiang X."/>
            <person name="Li J."/>
            <person name="Fan D."/>
            <person name="Wang W."/>
            <person name="Fu W."/>
            <person name="Wang T."/>
            <person name="Wang B."/>
            <person name="Zhang J."/>
            <person name="Peng Z."/>
            <person name="Li Y."/>
            <person name="Li N."/>
            <person name="Wang J."/>
            <person name="Chen M."/>
            <person name="He Y."/>
            <person name="Tan F."/>
            <person name="Song X."/>
            <person name="Zheng Q."/>
            <person name="Huang R."/>
            <person name="Yang H."/>
            <person name="Du X."/>
            <person name="Chen L."/>
            <person name="Yang M."/>
            <person name="Gaffney P.M."/>
            <person name="Wang S."/>
            <person name="Luo L."/>
            <person name="She Z."/>
            <person name="Ming Y."/>
            <person name="Huang W."/>
            <person name="Zhang S."/>
            <person name="Huang B."/>
            <person name="Zhang Y."/>
            <person name="Qu T."/>
            <person name="Ni P."/>
            <person name="Miao G."/>
            <person name="Wang J."/>
            <person name="Wang Q."/>
            <person name="Steinberg C.E."/>
            <person name="Wang H."/>
            <person name="Li N."/>
            <person name="Qian L."/>
            <person name="Zhang G."/>
            <person name="Li Y."/>
            <person name="Yang H."/>
            <person name="Liu X."/>
            <person name="Wang J."/>
            <person name="Yin Y."/>
            <person name="Wang J."/>
        </authorList>
    </citation>
    <scope>NUCLEOTIDE SEQUENCE [LARGE SCALE GENOMIC DNA]</scope>
    <source>
        <strain evidence="1">05x7-T-G4-1.051#20</strain>
    </source>
</reference>
<dbReference type="EMBL" id="JH818250">
    <property type="protein sequence ID" value="EKC25808.1"/>
    <property type="molecule type" value="Genomic_DNA"/>
</dbReference>
<organism evidence="1">
    <name type="scientific">Magallana gigas</name>
    <name type="common">Pacific oyster</name>
    <name type="synonym">Crassostrea gigas</name>
    <dbReference type="NCBI Taxonomy" id="29159"/>
    <lineage>
        <taxon>Eukaryota</taxon>
        <taxon>Metazoa</taxon>
        <taxon>Spiralia</taxon>
        <taxon>Lophotrochozoa</taxon>
        <taxon>Mollusca</taxon>
        <taxon>Bivalvia</taxon>
        <taxon>Autobranchia</taxon>
        <taxon>Pteriomorphia</taxon>
        <taxon>Ostreida</taxon>
        <taxon>Ostreoidea</taxon>
        <taxon>Ostreidae</taxon>
        <taxon>Magallana</taxon>
    </lineage>
</organism>
<gene>
    <name evidence="1" type="ORF">CGI_10008146</name>
</gene>
<name>K1PVP4_MAGGI</name>
<dbReference type="InParanoid" id="K1PVP4"/>
<evidence type="ECO:0000313" key="1">
    <source>
        <dbReference type="EMBL" id="EKC25808.1"/>
    </source>
</evidence>
<dbReference type="AlphaFoldDB" id="K1PVP4"/>
<dbReference type="HOGENOM" id="CLU_2199471_0_0_1"/>